<dbReference type="AlphaFoldDB" id="A0A833RI43"/>
<dbReference type="EMBL" id="SWLB01000004">
    <property type="protein sequence ID" value="KAF3339526.1"/>
    <property type="molecule type" value="Genomic_DNA"/>
</dbReference>
<keyword evidence="2" id="KW-1185">Reference proteome</keyword>
<dbReference type="Proteomes" id="UP000623129">
    <property type="component" value="Unassembled WGS sequence"/>
</dbReference>
<protein>
    <submittedName>
        <fullName evidence="1">ATP synthase subunit</fullName>
    </submittedName>
</protein>
<dbReference type="PANTHER" id="PTHR36013">
    <property type="entry name" value="ATP SYNTHASE 24 KDA SUBUNIT, MITOCHONDRIAL-RELATED"/>
    <property type="match status" value="1"/>
</dbReference>
<evidence type="ECO:0000313" key="1">
    <source>
        <dbReference type="EMBL" id="KAF3339526.1"/>
    </source>
</evidence>
<name>A0A833RI43_9POAL</name>
<proteinExistence type="predicted"/>
<dbReference type="Pfam" id="PF15704">
    <property type="entry name" value="Mt_ATP_synt"/>
    <property type="match status" value="1"/>
</dbReference>
<accession>A0A833RI43</accession>
<gene>
    <name evidence="1" type="ORF">FCM35_KLT16997</name>
</gene>
<dbReference type="PANTHER" id="PTHR36013:SF2">
    <property type="entry name" value="ATP SYNTHASE 24 KDA SUBUNIT, MITOCHONDRIAL-RELATED"/>
    <property type="match status" value="1"/>
</dbReference>
<sequence>MVNFEDIPDARTCLLKLQEIRIKNNLVDEHGLEKIMLKAIDKVEKDIKKPLFRNDMPLLLAEIKKNPLGRD</sequence>
<dbReference type="GO" id="GO:0009555">
    <property type="term" value="P:pollen development"/>
    <property type="evidence" value="ECO:0007669"/>
    <property type="project" value="InterPro"/>
</dbReference>
<organism evidence="1 2">
    <name type="scientific">Carex littledalei</name>
    <dbReference type="NCBI Taxonomy" id="544730"/>
    <lineage>
        <taxon>Eukaryota</taxon>
        <taxon>Viridiplantae</taxon>
        <taxon>Streptophyta</taxon>
        <taxon>Embryophyta</taxon>
        <taxon>Tracheophyta</taxon>
        <taxon>Spermatophyta</taxon>
        <taxon>Magnoliopsida</taxon>
        <taxon>Liliopsida</taxon>
        <taxon>Poales</taxon>
        <taxon>Cyperaceae</taxon>
        <taxon>Cyperoideae</taxon>
        <taxon>Cariceae</taxon>
        <taxon>Carex</taxon>
        <taxon>Carex subgen. Euthyceras</taxon>
    </lineage>
</organism>
<reference evidence="1" key="1">
    <citation type="submission" date="2020-01" db="EMBL/GenBank/DDBJ databases">
        <title>Genome sequence of Kobresia littledalei, the first chromosome-level genome in the family Cyperaceae.</title>
        <authorList>
            <person name="Qu G."/>
        </authorList>
    </citation>
    <scope>NUCLEOTIDE SEQUENCE</scope>
    <source>
        <strain evidence="1">C.B.Clarke</strain>
        <tissue evidence="1">Leaf</tissue>
    </source>
</reference>
<dbReference type="InterPro" id="IPR031432">
    <property type="entry name" value="MGP1"/>
</dbReference>
<evidence type="ECO:0000313" key="2">
    <source>
        <dbReference type="Proteomes" id="UP000623129"/>
    </source>
</evidence>
<comment type="caution">
    <text evidence="1">The sequence shown here is derived from an EMBL/GenBank/DDBJ whole genome shotgun (WGS) entry which is preliminary data.</text>
</comment>
<dbReference type="OrthoDB" id="508070at2759"/>